<evidence type="ECO:0000313" key="2">
    <source>
        <dbReference type="Proteomes" id="UP000198688"/>
    </source>
</evidence>
<name>A0A1H2DAM8_9ACTN</name>
<evidence type="ECO:0008006" key="3">
    <source>
        <dbReference type="Google" id="ProtNLM"/>
    </source>
</evidence>
<protein>
    <recommendedName>
        <fullName evidence="3">Flavin reductase</fullName>
    </recommendedName>
</protein>
<keyword evidence="2" id="KW-1185">Reference proteome</keyword>
<dbReference type="Proteomes" id="UP000198688">
    <property type="component" value="Chromosome I"/>
</dbReference>
<evidence type="ECO:0000313" key="1">
    <source>
        <dbReference type="EMBL" id="SDT79316.1"/>
    </source>
</evidence>
<sequence>MRNRPWKHATVTDVVEHTCERPSWECRACGDPWPCAPAKASLATGTDRVMLTMYMWGHLDHAIIELPPRPPAEMFDRFLSWTDAGLVQA</sequence>
<dbReference type="RefSeq" id="WP_231953803.1">
    <property type="nucleotide sequence ID" value="NZ_BOMJ01000002.1"/>
</dbReference>
<dbReference type="AlphaFoldDB" id="A0A1H2DAM8"/>
<proteinExistence type="predicted"/>
<organism evidence="1 2">
    <name type="scientific">Actinoplanes derwentensis</name>
    <dbReference type="NCBI Taxonomy" id="113562"/>
    <lineage>
        <taxon>Bacteria</taxon>
        <taxon>Bacillati</taxon>
        <taxon>Actinomycetota</taxon>
        <taxon>Actinomycetes</taxon>
        <taxon>Micromonosporales</taxon>
        <taxon>Micromonosporaceae</taxon>
        <taxon>Actinoplanes</taxon>
    </lineage>
</organism>
<accession>A0A1H2DAM8</accession>
<dbReference type="EMBL" id="LT629758">
    <property type="protein sequence ID" value="SDT79316.1"/>
    <property type="molecule type" value="Genomic_DNA"/>
</dbReference>
<gene>
    <name evidence="1" type="ORF">SAMN04489716_8735</name>
</gene>
<reference evidence="1 2" key="1">
    <citation type="submission" date="2016-10" db="EMBL/GenBank/DDBJ databases">
        <authorList>
            <person name="de Groot N.N."/>
        </authorList>
    </citation>
    <scope>NUCLEOTIDE SEQUENCE [LARGE SCALE GENOMIC DNA]</scope>
    <source>
        <strain evidence="1 2">DSM 43941</strain>
    </source>
</reference>